<evidence type="ECO:0000313" key="4">
    <source>
        <dbReference type="EMBL" id="HGS04421.1"/>
    </source>
</evidence>
<gene>
    <name evidence="4" type="ORF">ENT08_01545</name>
</gene>
<proteinExistence type="inferred from homology"/>
<sequence length="187" mass="20358">MAGAPRGSGSARNEVERHFRSGSAQGRRASYNSEAFDHLIKEASLKHQVPEGLIKAVIKVESNFNPRATSPKGAMGLMQLMPGTARDLGVRQAYDPRENIDGGTRYLKDLLQRYGGNVPMALAAYNWGPGNLEKGRSLPRETRDYLASIGRLYPLTTTAHAGQRPKPPQAPPRSLLRTFPAGPGQIL</sequence>
<dbReference type="EMBL" id="DSXI01000088">
    <property type="protein sequence ID" value="HGS04421.1"/>
    <property type="molecule type" value="Genomic_DNA"/>
</dbReference>
<dbReference type="GO" id="GO:0008933">
    <property type="term" value="F:peptidoglycan lytic transglycosylase activity"/>
    <property type="evidence" value="ECO:0007669"/>
    <property type="project" value="InterPro"/>
</dbReference>
<dbReference type="Pfam" id="PF01464">
    <property type="entry name" value="SLT"/>
    <property type="match status" value="1"/>
</dbReference>
<protein>
    <submittedName>
        <fullName evidence="4">Lytic transglycosylase domain-containing protein</fullName>
    </submittedName>
</protein>
<name>A0A7V4G760_9BACT</name>
<organism evidence="4">
    <name type="scientific">Desulfobacca acetoxidans</name>
    <dbReference type="NCBI Taxonomy" id="60893"/>
    <lineage>
        <taxon>Bacteria</taxon>
        <taxon>Pseudomonadati</taxon>
        <taxon>Thermodesulfobacteriota</taxon>
        <taxon>Desulfobaccia</taxon>
        <taxon>Desulfobaccales</taxon>
        <taxon>Desulfobaccaceae</taxon>
        <taxon>Desulfobacca</taxon>
    </lineage>
</organism>
<feature type="domain" description="Transglycosylase SLT" evidence="3">
    <location>
        <begin position="39"/>
        <end position="139"/>
    </location>
</feature>
<dbReference type="InterPro" id="IPR023346">
    <property type="entry name" value="Lysozyme-like_dom_sf"/>
</dbReference>
<dbReference type="InterPro" id="IPR000189">
    <property type="entry name" value="Transglyc_AS"/>
</dbReference>
<dbReference type="GO" id="GO:0000270">
    <property type="term" value="P:peptidoglycan metabolic process"/>
    <property type="evidence" value="ECO:0007669"/>
    <property type="project" value="InterPro"/>
</dbReference>
<dbReference type="InterPro" id="IPR008258">
    <property type="entry name" value="Transglycosylase_SLT_dom_1"/>
</dbReference>
<dbReference type="PANTHER" id="PTHR37423">
    <property type="entry name" value="SOLUBLE LYTIC MUREIN TRANSGLYCOSYLASE-RELATED"/>
    <property type="match status" value="1"/>
</dbReference>
<dbReference type="PANTHER" id="PTHR37423:SF2">
    <property type="entry name" value="MEMBRANE-BOUND LYTIC MUREIN TRANSGLYCOSYLASE C"/>
    <property type="match status" value="1"/>
</dbReference>
<comment type="caution">
    <text evidence="4">The sequence shown here is derived from an EMBL/GenBank/DDBJ whole genome shotgun (WGS) entry which is preliminary data.</text>
</comment>
<evidence type="ECO:0000259" key="3">
    <source>
        <dbReference type="Pfam" id="PF01464"/>
    </source>
</evidence>
<comment type="similarity">
    <text evidence="1">Belongs to the transglycosylase Slt family.</text>
</comment>
<accession>A0A7V4G760</accession>
<dbReference type="SUPFAM" id="SSF53955">
    <property type="entry name" value="Lysozyme-like"/>
    <property type="match status" value="1"/>
</dbReference>
<dbReference type="AlphaFoldDB" id="A0A7V4G760"/>
<dbReference type="CDD" id="cd00254">
    <property type="entry name" value="LT-like"/>
    <property type="match status" value="1"/>
</dbReference>
<reference evidence="4" key="1">
    <citation type="journal article" date="2020" name="mSystems">
        <title>Genome- and Community-Level Interaction Insights into Carbon Utilization and Element Cycling Functions of Hydrothermarchaeota in Hydrothermal Sediment.</title>
        <authorList>
            <person name="Zhou Z."/>
            <person name="Liu Y."/>
            <person name="Xu W."/>
            <person name="Pan J."/>
            <person name="Luo Z.H."/>
            <person name="Li M."/>
        </authorList>
    </citation>
    <scope>NUCLEOTIDE SEQUENCE [LARGE SCALE GENOMIC DNA]</scope>
    <source>
        <strain evidence="4">SpSt-548</strain>
    </source>
</reference>
<dbReference type="GO" id="GO:0016020">
    <property type="term" value="C:membrane"/>
    <property type="evidence" value="ECO:0007669"/>
    <property type="project" value="InterPro"/>
</dbReference>
<feature type="region of interest" description="Disordered" evidence="2">
    <location>
        <begin position="1"/>
        <end position="28"/>
    </location>
</feature>
<dbReference type="PROSITE" id="PS00922">
    <property type="entry name" value="TRANSGLYCOSYLASE"/>
    <property type="match status" value="1"/>
</dbReference>
<feature type="region of interest" description="Disordered" evidence="2">
    <location>
        <begin position="156"/>
        <end position="187"/>
    </location>
</feature>
<evidence type="ECO:0000256" key="1">
    <source>
        <dbReference type="ARBA" id="ARBA00007734"/>
    </source>
</evidence>
<evidence type="ECO:0000256" key="2">
    <source>
        <dbReference type="SAM" id="MobiDB-lite"/>
    </source>
</evidence>
<dbReference type="Gene3D" id="1.10.530.10">
    <property type="match status" value="1"/>
</dbReference>